<dbReference type="AlphaFoldDB" id="K0SQ12"/>
<accession>K0SQ12</accession>
<evidence type="ECO:0000313" key="3">
    <source>
        <dbReference type="EMBL" id="EJK63086.1"/>
    </source>
</evidence>
<comment type="caution">
    <text evidence="3">The sequence shown here is derived from an EMBL/GenBank/DDBJ whole genome shotgun (WGS) entry which is preliminary data.</text>
</comment>
<evidence type="ECO:0000313" key="4">
    <source>
        <dbReference type="Proteomes" id="UP000266841"/>
    </source>
</evidence>
<feature type="region of interest" description="Disordered" evidence="1">
    <location>
        <begin position="276"/>
        <end position="338"/>
    </location>
</feature>
<feature type="compositionally biased region" description="Low complexity" evidence="1">
    <location>
        <begin position="278"/>
        <end position="287"/>
    </location>
</feature>
<feature type="transmembrane region" description="Helical" evidence="2">
    <location>
        <begin position="145"/>
        <end position="166"/>
    </location>
</feature>
<feature type="region of interest" description="Disordered" evidence="1">
    <location>
        <begin position="1"/>
        <end position="92"/>
    </location>
</feature>
<keyword evidence="4" id="KW-1185">Reference proteome</keyword>
<sequence length="741" mass="81887">MSPTSVQRVDPSEGDAPDPPGIYDSSERDAPDPPGIYPYSDATSGERGLESIASTEISSLPTTEHSNVARGSGGLDPPSRAFPTDNGVDDGDILTISGDPQQQQSCLDPPFIETVENKQPTHDHELVTEPSKSIRLALWGLWSGLVRLVGSGLGLALLLASGWFIGLSLNPLNHNSIQQHLIMPSVPSSFGGNALEVQHLTLTMPFVAGGNLSRYANNTNNIQWEVENELQWEAEIEINDADETPKEIEINNADETPEEIEINDADESLQEIEVDDGLPSLSSPSSLRTNTKPTNDDAICDDTRSMPDVRVSEGDERVVGPTPVNDDALISDPSSTSLVDRVSEGDERVVTAYTADYSLLPTSTSMMAHDSEPEGDGNFFSSDSDGVYVPEGEIYYTMNGDRLADDDSQLPFGFVKTYGSLALLGFADYLTIYLKNVMVCPRNWLTFPYFCSSLQSADDVEIPSADLQCELSTTEFQVWSKVIRSCDISLEVEADSPQPAIEFSRNRAIERPWDVWIRKFIHFFYQRNNYLQLRVCQLMELQPFGDVLSMTNSSLLAIESMSDLMRAIIEQEGVTCGLHFAQIQLRESFFSFTNKYFRDMTIYLSRSTASRPIFRLQHGYLGSDKTTWEPTSTATPTATPYFLAEILGSEPPGTPQIQQVYSAMNPLLAYTLAPMHLSAFYAPRDSRKSTWEPMSSSTSTATPCFRAKILFVKQPGRPQIQRVYSSGRTPLTPMAARPAQR</sequence>
<feature type="compositionally biased region" description="Basic and acidic residues" evidence="1">
    <location>
        <begin position="301"/>
        <end position="318"/>
    </location>
</feature>
<evidence type="ECO:0000256" key="2">
    <source>
        <dbReference type="SAM" id="Phobius"/>
    </source>
</evidence>
<keyword evidence="2" id="KW-0472">Membrane</keyword>
<organism evidence="3 4">
    <name type="scientific">Thalassiosira oceanica</name>
    <name type="common">Marine diatom</name>
    <dbReference type="NCBI Taxonomy" id="159749"/>
    <lineage>
        <taxon>Eukaryota</taxon>
        <taxon>Sar</taxon>
        <taxon>Stramenopiles</taxon>
        <taxon>Ochrophyta</taxon>
        <taxon>Bacillariophyta</taxon>
        <taxon>Coscinodiscophyceae</taxon>
        <taxon>Thalassiosirophycidae</taxon>
        <taxon>Thalassiosirales</taxon>
        <taxon>Thalassiosiraceae</taxon>
        <taxon>Thalassiosira</taxon>
    </lineage>
</organism>
<dbReference type="Proteomes" id="UP000266841">
    <property type="component" value="Unassembled WGS sequence"/>
</dbReference>
<gene>
    <name evidence="3" type="ORF">THAOC_16278</name>
</gene>
<proteinExistence type="predicted"/>
<evidence type="ECO:0000256" key="1">
    <source>
        <dbReference type="SAM" id="MobiDB-lite"/>
    </source>
</evidence>
<keyword evidence="2" id="KW-0812">Transmembrane</keyword>
<protein>
    <submittedName>
        <fullName evidence="3">Uncharacterized protein</fullName>
    </submittedName>
</protein>
<feature type="compositionally biased region" description="Polar residues" evidence="1">
    <location>
        <begin position="52"/>
        <end position="66"/>
    </location>
</feature>
<name>K0SQ12_THAOC</name>
<reference evidence="3 4" key="1">
    <citation type="journal article" date="2012" name="Genome Biol.">
        <title>Genome and low-iron response of an oceanic diatom adapted to chronic iron limitation.</title>
        <authorList>
            <person name="Lommer M."/>
            <person name="Specht M."/>
            <person name="Roy A.S."/>
            <person name="Kraemer L."/>
            <person name="Andreson R."/>
            <person name="Gutowska M.A."/>
            <person name="Wolf J."/>
            <person name="Bergner S.V."/>
            <person name="Schilhabel M.B."/>
            <person name="Klostermeier U.C."/>
            <person name="Beiko R.G."/>
            <person name="Rosenstiel P."/>
            <person name="Hippler M."/>
            <person name="Laroche J."/>
        </authorList>
    </citation>
    <scope>NUCLEOTIDE SEQUENCE [LARGE SCALE GENOMIC DNA]</scope>
    <source>
        <strain evidence="3 4">CCMP1005</strain>
    </source>
</reference>
<dbReference type="EMBL" id="AGNL01018447">
    <property type="protein sequence ID" value="EJK63086.1"/>
    <property type="molecule type" value="Genomic_DNA"/>
</dbReference>
<keyword evidence="2" id="KW-1133">Transmembrane helix</keyword>